<dbReference type="Pfam" id="PF05638">
    <property type="entry name" value="T6SS_HCP"/>
    <property type="match status" value="1"/>
</dbReference>
<evidence type="ECO:0000313" key="3">
    <source>
        <dbReference type="Proteomes" id="UP000199439"/>
    </source>
</evidence>
<dbReference type="OrthoDB" id="5146053at2"/>
<dbReference type="InterPro" id="IPR036624">
    <property type="entry name" value="Hcp1-lik_sf"/>
</dbReference>
<dbReference type="STRING" id="870482.SAMN04487987_10442"/>
<accession>A0A1I1PMG1</accession>
<dbReference type="SUPFAM" id="SSF141452">
    <property type="entry name" value="Hcp1-like"/>
    <property type="match status" value="1"/>
</dbReference>
<dbReference type="EMBL" id="FOMI01000004">
    <property type="protein sequence ID" value="SFD10867.1"/>
    <property type="molecule type" value="Genomic_DNA"/>
</dbReference>
<protein>
    <submittedName>
        <fullName evidence="2">Type VI secretion system secreted protein Hcp</fullName>
    </submittedName>
</protein>
<dbReference type="AlphaFoldDB" id="A0A1I1PMG1"/>
<dbReference type="RefSeq" id="WP_092850993.1">
    <property type="nucleotide sequence ID" value="NZ_FOMI01000004.1"/>
</dbReference>
<dbReference type="Proteomes" id="UP000199439">
    <property type="component" value="Unassembled WGS sequence"/>
</dbReference>
<feature type="chain" id="PRO_5011452622" evidence="1">
    <location>
        <begin position="21"/>
        <end position="180"/>
    </location>
</feature>
<feature type="signal peptide" evidence="1">
    <location>
        <begin position="1"/>
        <end position="20"/>
    </location>
</feature>
<reference evidence="3" key="1">
    <citation type="submission" date="2016-10" db="EMBL/GenBank/DDBJ databases">
        <authorList>
            <person name="Varghese N."/>
            <person name="Submissions S."/>
        </authorList>
    </citation>
    <scope>NUCLEOTIDE SEQUENCE [LARGE SCALE GENOMIC DNA]</scope>
    <source>
        <strain evidence="3">DSM 25730</strain>
    </source>
</reference>
<dbReference type="PANTHER" id="PTHR36152:SF5">
    <property type="entry name" value="PROTEIN HCP1"/>
    <property type="match status" value="1"/>
</dbReference>
<dbReference type="PANTHER" id="PTHR36152">
    <property type="entry name" value="CYTOPLASMIC PROTEIN-RELATED"/>
    <property type="match status" value="1"/>
</dbReference>
<gene>
    <name evidence="2" type="ORF">SAMN04487987_10442</name>
</gene>
<keyword evidence="1" id="KW-0732">Signal</keyword>
<dbReference type="Gene3D" id="2.30.110.20">
    <property type="entry name" value="Hcp1-like"/>
    <property type="match status" value="1"/>
</dbReference>
<name>A0A1I1PMG1_9FLAO</name>
<evidence type="ECO:0000256" key="1">
    <source>
        <dbReference type="SAM" id="SignalP"/>
    </source>
</evidence>
<evidence type="ECO:0000313" key="2">
    <source>
        <dbReference type="EMBL" id="SFD10867.1"/>
    </source>
</evidence>
<keyword evidence="3" id="KW-1185">Reference proteome</keyword>
<sequence>MKQALILFIGLVMFSATLNAQSTQENPMTANTVIGFVKIPDINGESQSKAYAREIEIYGLASLSEQLKSAQIGSGRSRARATVSPISLVKKIDAATPYLMLANLQGKFFAETTISLIKPETGSQNPYLVITLKNVLISKHQVDASSNRQEIIDLKYEKITVKYITKSGEHEITFNVTSGT</sequence>
<dbReference type="InterPro" id="IPR008514">
    <property type="entry name" value="T6SS_Hcp"/>
</dbReference>
<dbReference type="InterPro" id="IPR053165">
    <property type="entry name" value="HSI-I_assembly_Hcp1"/>
</dbReference>
<proteinExistence type="predicted"/>
<organism evidence="2 3">
    <name type="scientific">Algibacter pectinivorans</name>
    <dbReference type="NCBI Taxonomy" id="870482"/>
    <lineage>
        <taxon>Bacteria</taxon>
        <taxon>Pseudomonadati</taxon>
        <taxon>Bacteroidota</taxon>
        <taxon>Flavobacteriia</taxon>
        <taxon>Flavobacteriales</taxon>
        <taxon>Flavobacteriaceae</taxon>
        <taxon>Algibacter</taxon>
    </lineage>
</organism>